<keyword evidence="3" id="KW-1185">Reference proteome</keyword>
<protein>
    <submittedName>
        <fullName evidence="2">Uncharacterized protein</fullName>
    </submittedName>
</protein>
<name>A0A840MU28_9PROT</name>
<feature type="compositionally biased region" description="Basic and acidic residues" evidence="1">
    <location>
        <begin position="57"/>
        <end position="68"/>
    </location>
</feature>
<sequence>MRIPPLPVVTQPQQSGLSVAATASVSPAAPTAPRTLPPLVFRPATAPIPPYHLPAKPRPERRAGQDRRQHCRRHQPLPVLLDPRRWGIAGNVADDQMILSIM</sequence>
<comment type="caution">
    <text evidence="2">The sequence shown here is derived from an EMBL/GenBank/DDBJ whole genome shotgun (WGS) entry which is preliminary data.</text>
</comment>
<feature type="region of interest" description="Disordered" evidence="1">
    <location>
        <begin position="47"/>
        <end position="76"/>
    </location>
</feature>
<evidence type="ECO:0000313" key="2">
    <source>
        <dbReference type="EMBL" id="MBB5019813.1"/>
    </source>
</evidence>
<reference evidence="2 3" key="1">
    <citation type="submission" date="2020-08" db="EMBL/GenBank/DDBJ databases">
        <title>Genomic Encyclopedia of Type Strains, Phase IV (KMG-IV): sequencing the most valuable type-strain genomes for metagenomic binning, comparative biology and taxonomic classification.</title>
        <authorList>
            <person name="Goeker M."/>
        </authorList>
    </citation>
    <scope>NUCLEOTIDE SEQUENCE [LARGE SCALE GENOMIC DNA]</scope>
    <source>
        <strain evidence="2 3">DSM 27165</strain>
    </source>
</reference>
<dbReference type="AlphaFoldDB" id="A0A840MU28"/>
<gene>
    <name evidence="2" type="ORF">HNQ59_003121</name>
</gene>
<dbReference type="Proteomes" id="UP000575898">
    <property type="component" value="Unassembled WGS sequence"/>
</dbReference>
<dbReference type="RefSeq" id="WP_184041228.1">
    <property type="nucleotide sequence ID" value="NZ_JACHHY010000020.1"/>
</dbReference>
<proteinExistence type="predicted"/>
<organism evidence="2 3">
    <name type="scientific">Chitinivorax tropicus</name>
    <dbReference type="NCBI Taxonomy" id="714531"/>
    <lineage>
        <taxon>Bacteria</taxon>
        <taxon>Pseudomonadati</taxon>
        <taxon>Pseudomonadota</taxon>
        <taxon>Betaproteobacteria</taxon>
        <taxon>Chitinivorax</taxon>
    </lineage>
</organism>
<evidence type="ECO:0000256" key="1">
    <source>
        <dbReference type="SAM" id="MobiDB-lite"/>
    </source>
</evidence>
<accession>A0A840MU28</accession>
<evidence type="ECO:0000313" key="3">
    <source>
        <dbReference type="Proteomes" id="UP000575898"/>
    </source>
</evidence>
<dbReference type="EMBL" id="JACHHY010000020">
    <property type="protein sequence ID" value="MBB5019813.1"/>
    <property type="molecule type" value="Genomic_DNA"/>
</dbReference>